<keyword evidence="2 3" id="KW-0732">Signal</keyword>
<reference evidence="4 5" key="1">
    <citation type="journal article" date="2021" name="Commun. Biol.">
        <title>The genome of Shorea leprosula (Dipterocarpaceae) highlights the ecological relevance of drought in aseasonal tropical rainforests.</title>
        <authorList>
            <person name="Ng K.K.S."/>
            <person name="Kobayashi M.J."/>
            <person name="Fawcett J.A."/>
            <person name="Hatakeyama M."/>
            <person name="Paape T."/>
            <person name="Ng C.H."/>
            <person name="Ang C.C."/>
            <person name="Tnah L.H."/>
            <person name="Lee C.T."/>
            <person name="Nishiyama T."/>
            <person name="Sese J."/>
            <person name="O'Brien M.J."/>
            <person name="Copetti D."/>
            <person name="Mohd Noor M.I."/>
            <person name="Ong R.C."/>
            <person name="Putra M."/>
            <person name="Sireger I.Z."/>
            <person name="Indrioko S."/>
            <person name="Kosugi Y."/>
            <person name="Izuno A."/>
            <person name="Isagi Y."/>
            <person name="Lee S.L."/>
            <person name="Shimizu K.K."/>
        </authorList>
    </citation>
    <scope>NUCLEOTIDE SEQUENCE [LARGE SCALE GENOMIC DNA]</scope>
    <source>
        <strain evidence="4">214</strain>
    </source>
</reference>
<proteinExistence type="inferred from homology"/>
<feature type="signal peptide" evidence="3">
    <location>
        <begin position="1"/>
        <end position="24"/>
    </location>
</feature>
<feature type="chain" id="PRO_5043797844" description="Stigma-specific STIG1-like protein 1" evidence="3">
    <location>
        <begin position="25"/>
        <end position="149"/>
    </location>
</feature>
<dbReference type="AlphaFoldDB" id="A0AAV5IS35"/>
<evidence type="ECO:0000256" key="1">
    <source>
        <dbReference type="ARBA" id="ARBA00006010"/>
    </source>
</evidence>
<protein>
    <recommendedName>
        <fullName evidence="6">Stigma-specific STIG1-like protein 1</fullName>
    </recommendedName>
</protein>
<evidence type="ECO:0000256" key="3">
    <source>
        <dbReference type="SAM" id="SignalP"/>
    </source>
</evidence>
<accession>A0AAV5IS35</accession>
<sequence length="149" mass="16111">MKSLNIFIAMLILIMALAISLSVASHDQEDANDTALDLPFTNIGLVSNSLRGAGRFLAQNTRLAAMTCNKYPRVCRAKGSPGPDCCKKKCVKVATDRLNCGKCGRKCKYSEICCKGQCVNPMTDHNHCGDCNNKCGKGNKCVHGMCNYA</sequence>
<dbReference type="PANTHER" id="PTHR33227">
    <property type="entry name" value="STIGMA-SPECIFIC STIG1-LIKE PROTEIN 3"/>
    <property type="match status" value="1"/>
</dbReference>
<dbReference type="Proteomes" id="UP001054252">
    <property type="component" value="Unassembled WGS sequence"/>
</dbReference>
<evidence type="ECO:0000256" key="2">
    <source>
        <dbReference type="ARBA" id="ARBA00022729"/>
    </source>
</evidence>
<dbReference type="Pfam" id="PF04885">
    <property type="entry name" value="Stig1"/>
    <property type="match status" value="1"/>
</dbReference>
<dbReference type="InterPro" id="IPR006969">
    <property type="entry name" value="Stig-like"/>
</dbReference>
<comment type="caution">
    <text evidence="4">The sequence shown here is derived from an EMBL/GenBank/DDBJ whole genome shotgun (WGS) entry which is preliminary data.</text>
</comment>
<comment type="similarity">
    <text evidence="1">Belongs to the STIG1 family.</text>
</comment>
<dbReference type="PANTHER" id="PTHR33227:SF21">
    <property type="entry name" value="F12F1.21 PROTEIN"/>
    <property type="match status" value="1"/>
</dbReference>
<gene>
    <name evidence="4" type="ORF">SLEP1_g14478</name>
</gene>
<keyword evidence="5" id="KW-1185">Reference proteome</keyword>
<name>A0AAV5IS35_9ROSI</name>
<dbReference type="EMBL" id="BPVZ01000018">
    <property type="protein sequence ID" value="GKV01983.1"/>
    <property type="molecule type" value="Genomic_DNA"/>
</dbReference>
<evidence type="ECO:0000313" key="4">
    <source>
        <dbReference type="EMBL" id="GKV01983.1"/>
    </source>
</evidence>
<evidence type="ECO:0008006" key="6">
    <source>
        <dbReference type="Google" id="ProtNLM"/>
    </source>
</evidence>
<organism evidence="4 5">
    <name type="scientific">Rubroshorea leprosula</name>
    <dbReference type="NCBI Taxonomy" id="152421"/>
    <lineage>
        <taxon>Eukaryota</taxon>
        <taxon>Viridiplantae</taxon>
        <taxon>Streptophyta</taxon>
        <taxon>Embryophyta</taxon>
        <taxon>Tracheophyta</taxon>
        <taxon>Spermatophyta</taxon>
        <taxon>Magnoliopsida</taxon>
        <taxon>eudicotyledons</taxon>
        <taxon>Gunneridae</taxon>
        <taxon>Pentapetalae</taxon>
        <taxon>rosids</taxon>
        <taxon>malvids</taxon>
        <taxon>Malvales</taxon>
        <taxon>Dipterocarpaceae</taxon>
        <taxon>Rubroshorea</taxon>
    </lineage>
</organism>
<evidence type="ECO:0000313" key="5">
    <source>
        <dbReference type="Proteomes" id="UP001054252"/>
    </source>
</evidence>